<dbReference type="PANTHER" id="PTHR19964:SF92">
    <property type="entry name" value="PATJ HOMOLOG"/>
    <property type="match status" value="1"/>
</dbReference>
<name>A0A0N4VQ27_ENTVE</name>
<dbReference type="AlphaFoldDB" id="A0A0N4VQ27"/>
<dbReference type="OrthoDB" id="6022242at2759"/>
<evidence type="ECO:0000259" key="2">
    <source>
        <dbReference type="PROSITE" id="PS50106"/>
    </source>
</evidence>
<dbReference type="Pfam" id="PF00595">
    <property type="entry name" value="PDZ"/>
    <property type="match status" value="1"/>
</dbReference>
<dbReference type="Gene3D" id="2.30.42.10">
    <property type="match status" value="1"/>
</dbReference>
<reference evidence="3 4" key="2">
    <citation type="submission" date="2018-10" db="EMBL/GenBank/DDBJ databases">
        <authorList>
            <consortium name="Pathogen Informatics"/>
        </authorList>
    </citation>
    <scope>NUCLEOTIDE SEQUENCE [LARGE SCALE GENOMIC DNA]</scope>
</reference>
<reference evidence="5" key="1">
    <citation type="submission" date="2017-02" db="UniProtKB">
        <authorList>
            <consortium name="WormBaseParasite"/>
        </authorList>
    </citation>
    <scope>IDENTIFICATION</scope>
</reference>
<evidence type="ECO:0000313" key="5">
    <source>
        <dbReference type="WBParaSite" id="EVEC_0001311901-mRNA-1"/>
    </source>
</evidence>
<protein>
    <submittedName>
        <fullName evidence="5">PDZ domain-containing protein</fullName>
    </submittedName>
</protein>
<dbReference type="EMBL" id="UXUI01013987">
    <property type="protein sequence ID" value="VDD97522.1"/>
    <property type="molecule type" value="Genomic_DNA"/>
</dbReference>
<dbReference type="InterPro" id="IPR051342">
    <property type="entry name" value="PDZ_scaffold"/>
</dbReference>
<accession>A0A0N4VQ27</accession>
<feature type="region of interest" description="Disordered" evidence="1">
    <location>
        <begin position="98"/>
        <end position="118"/>
    </location>
</feature>
<dbReference type="SMART" id="SM00228">
    <property type="entry name" value="PDZ"/>
    <property type="match status" value="1"/>
</dbReference>
<sequence>MCESRLQMKLVGDRIELQIIQLPNEPGVGLGFGIVGGASTGVVVKTILPGSPADKGKELRPGDHILKVGAVNVQGMGSQQVATILRQQAGTVELVVGRQPSAKESPPEVPSKNICKNF</sequence>
<dbReference type="InterPro" id="IPR036034">
    <property type="entry name" value="PDZ_sf"/>
</dbReference>
<dbReference type="InterPro" id="IPR001478">
    <property type="entry name" value="PDZ"/>
</dbReference>
<evidence type="ECO:0000313" key="4">
    <source>
        <dbReference type="Proteomes" id="UP000274131"/>
    </source>
</evidence>
<dbReference type="PANTHER" id="PTHR19964">
    <property type="entry name" value="MULTIPLE PDZ DOMAIN PROTEIN"/>
    <property type="match status" value="1"/>
</dbReference>
<evidence type="ECO:0000256" key="1">
    <source>
        <dbReference type="SAM" id="MobiDB-lite"/>
    </source>
</evidence>
<dbReference type="STRING" id="51028.A0A0N4VQ27"/>
<keyword evidence="4" id="KW-1185">Reference proteome</keyword>
<evidence type="ECO:0000313" key="3">
    <source>
        <dbReference type="EMBL" id="VDD97522.1"/>
    </source>
</evidence>
<dbReference type="WBParaSite" id="EVEC_0001311901-mRNA-1">
    <property type="protein sequence ID" value="EVEC_0001311901-mRNA-1"/>
    <property type="gene ID" value="EVEC_0001311901"/>
</dbReference>
<dbReference type="PROSITE" id="PS50106">
    <property type="entry name" value="PDZ"/>
    <property type="match status" value="1"/>
</dbReference>
<feature type="domain" description="PDZ" evidence="2">
    <location>
        <begin position="19"/>
        <end position="100"/>
    </location>
</feature>
<organism evidence="5">
    <name type="scientific">Enterobius vermicularis</name>
    <name type="common">Human pinworm</name>
    <dbReference type="NCBI Taxonomy" id="51028"/>
    <lineage>
        <taxon>Eukaryota</taxon>
        <taxon>Metazoa</taxon>
        <taxon>Ecdysozoa</taxon>
        <taxon>Nematoda</taxon>
        <taxon>Chromadorea</taxon>
        <taxon>Rhabditida</taxon>
        <taxon>Spirurina</taxon>
        <taxon>Oxyuridomorpha</taxon>
        <taxon>Oxyuroidea</taxon>
        <taxon>Oxyuridae</taxon>
        <taxon>Enterobius</taxon>
    </lineage>
</organism>
<proteinExistence type="predicted"/>
<gene>
    <name evidence="3" type="ORF">EVEC_LOCUS12273</name>
</gene>
<dbReference type="Proteomes" id="UP000274131">
    <property type="component" value="Unassembled WGS sequence"/>
</dbReference>
<dbReference type="SUPFAM" id="SSF50156">
    <property type="entry name" value="PDZ domain-like"/>
    <property type="match status" value="1"/>
</dbReference>